<dbReference type="PANTHER" id="PTHR12935:SF0">
    <property type="entry name" value="GAMMA-GLUTAMYLCYCLOTRANSFERASE"/>
    <property type="match status" value="1"/>
</dbReference>
<feature type="active site" description="Proton acceptor" evidence="3">
    <location>
        <position position="148"/>
    </location>
</feature>
<dbReference type="EMBL" id="FJOG01000001">
    <property type="protein sequence ID" value="CZR51046.1"/>
    <property type="molecule type" value="Genomic_DNA"/>
</dbReference>
<evidence type="ECO:0000256" key="2">
    <source>
        <dbReference type="ARBA" id="ARBA00023239"/>
    </source>
</evidence>
<dbReference type="OrthoDB" id="2017317at2759"/>
<keyword evidence="5" id="KW-1133">Transmembrane helix</keyword>
<dbReference type="PANTHER" id="PTHR12935">
    <property type="entry name" value="GAMMA-GLUTAMYLCYCLOTRANSFERASE"/>
    <property type="match status" value="1"/>
</dbReference>
<dbReference type="GO" id="GO:0003839">
    <property type="term" value="F:gamma-glutamylcyclotransferase activity"/>
    <property type="evidence" value="ECO:0007669"/>
    <property type="project" value="UniProtKB-EC"/>
</dbReference>
<feature type="transmembrane region" description="Helical" evidence="5">
    <location>
        <begin position="283"/>
        <end position="300"/>
    </location>
</feature>
<keyword evidence="2" id="KW-0456">Lyase</keyword>
<evidence type="ECO:0000256" key="4">
    <source>
        <dbReference type="PIRSR" id="PIRSR617939-2"/>
    </source>
</evidence>
<gene>
    <name evidence="6" type="ORF">PAC_00921</name>
</gene>
<evidence type="ECO:0000313" key="7">
    <source>
        <dbReference type="Proteomes" id="UP000184330"/>
    </source>
</evidence>
<evidence type="ECO:0000256" key="5">
    <source>
        <dbReference type="SAM" id="Phobius"/>
    </source>
</evidence>
<dbReference type="STRING" id="576137.A0A1L7WE43"/>
<accession>A0A1L7WE43</accession>
<proteinExistence type="predicted"/>
<reference evidence="6 7" key="1">
    <citation type="submission" date="2016-03" db="EMBL/GenBank/DDBJ databases">
        <authorList>
            <person name="Ploux O."/>
        </authorList>
    </citation>
    <scope>NUCLEOTIDE SEQUENCE [LARGE SCALE GENOMIC DNA]</scope>
    <source>
        <strain evidence="6 7">UAMH 11012</strain>
    </source>
</reference>
<dbReference type="EC" id="4.3.2.9" evidence="1"/>
<evidence type="ECO:0000256" key="1">
    <source>
        <dbReference type="ARBA" id="ARBA00012346"/>
    </source>
</evidence>
<keyword evidence="7" id="KW-1185">Reference proteome</keyword>
<dbReference type="Proteomes" id="UP000184330">
    <property type="component" value="Unassembled WGS sequence"/>
</dbReference>
<feature type="binding site" evidence="4">
    <location>
        <begin position="56"/>
        <end position="61"/>
    </location>
    <ligand>
        <name>substrate</name>
    </ligand>
</feature>
<evidence type="ECO:0000313" key="6">
    <source>
        <dbReference type="EMBL" id="CZR51046.1"/>
    </source>
</evidence>
<protein>
    <recommendedName>
        <fullName evidence="1">gamma-glutamylcyclotransferase</fullName>
        <ecNumber evidence="1">4.3.2.9</ecNumber>
    </recommendedName>
</protein>
<dbReference type="Gene3D" id="3.10.490.10">
    <property type="entry name" value="Gamma-glutamyl cyclotransferase-like"/>
    <property type="match status" value="1"/>
</dbReference>
<feature type="binding site" evidence="4">
    <location>
        <position position="217"/>
    </location>
    <ligand>
        <name>substrate</name>
    </ligand>
</feature>
<feature type="transmembrane region" description="Helical" evidence="5">
    <location>
        <begin position="258"/>
        <end position="277"/>
    </location>
</feature>
<sequence>MASQHSSSSIRRGEHATCAIQKLRLLQTSHSSSLPAPIPRTTRERLESTSSETILYLAYGSNLSAETFKGARGIQPLSAVNVHVPSLDLTFDLAGVPYLEPCFANTRWRDQDAPPNSSDYHKNRWHKGLIGVVYEVTPEDYRTIIATEGGGASYQDVVVPCYSIPEGSKSVDPTPSGAPFKAHTLLQPEEDDSKEIRTRESRVHRPDPSYAQASFRYLKLITDGAEEHSLPDEYLHYLHNLRPYTITTKRQRLGQASIVAVWAPLILALFGLSKLFADEEGHIPAWLATIMGTIFKLMWADYDMILKPAFGDGERTMKEEDDEEMCGRAKWCEKSMRLR</sequence>
<evidence type="ECO:0000256" key="3">
    <source>
        <dbReference type="PIRSR" id="PIRSR617939-1"/>
    </source>
</evidence>
<keyword evidence="5" id="KW-0812">Transmembrane</keyword>
<dbReference type="InterPro" id="IPR017939">
    <property type="entry name" value="G-Glutamylcylcotransferase"/>
</dbReference>
<organism evidence="6 7">
    <name type="scientific">Phialocephala subalpina</name>
    <dbReference type="NCBI Taxonomy" id="576137"/>
    <lineage>
        <taxon>Eukaryota</taxon>
        <taxon>Fungi</taxon>
        <taxon>Dikarya</taxon>
        <taxon>Ascomycota</taxon>
        <taxon>Pezizomycotina</taxon>
        <taxon>Leotiomycetes</taxon>
        <taxon>Helotiales</taxon>
        <taxon>Mollisiaceae</taxon>
        <taxon>Phialocephala</taxon>
        <taxon>Phialocephala fortinii species complex</taxon>
    </lineage>
</organism>
<keyword evidence="5" id="KW-0472">Membrane</keyword>
<dbReference type="AlphaFoldDB" id="A0A1L7WE43"/>
<name>A0A1L7WE43_9HELO</name>